<reference evidence="3 4" key="1">
    <citation type="submission" date="2024-09" db="EMBL/GenBank/DDBJ databases">
        <authorList>
            <person name="Sun Q."/>
            <person name="Mori K."/>
        </authorList>
    </citation>
    <scope>NUCLEOTIDE SEQUENCE [LARGE SCALE GENOMIC DNA]</scope>
    <source>
        <strain evidence="3 4">NCAIM B.02537</strain>
    </source>
</reference>
<dbReference type="InterPro" id="IPR001789">
    <property type="entry name" value="Sig_transdc_resp-reg_receiver"/>
</dbReference>
<evidence type="ECO:0000259" key="2">
    <source>
        <dbReference type="PROSITE" id="PS50110"/>
    </source>
</evidence>
<dbReference type="SUPFAM" id="SSF52172">
    <property type="entry name" value="CheY-like"/>
    <property type="match status" value="1"/>
</dbReference>
<dbReference type="SMART" id="SM00448">
    <property type="entry name" value="REC"/>
    <property type="match status" value="1"/>
</dbReference>
<dbReference type="Gene3D" id="3.40.50.2300">
    <property type="match status" value="1"/>
</dbReference>
<keyword evidence="1" id="KW-0597">Phosphoprotein</keyword>
<gene>
    <name evidence="3" type="ORF">ACFFF7_04185</name>
</gene>
<name>A0ABV6PFJ2_9SPHN</name>
<organism evidence="3 4">
    <name type="scientific">Novosphingobium aquiterrae</name>
    <dbReference type="NCBI Taxonomy" id="624388"/>
    <lineage>
        <taxon>Bacteria</taxon>
        <taxon>Pseudomonadati</taxon>
        <taxon>Pseudomonadota</taxon>
        <taxon>Alphaproteobacteria</taxon>
        <taxon>Sphingomonadales</taxon>
        <taxon>Sphingomonadaceae</taxon>
        <taxon>Novosphingobium</taxon>
    </lineage>
</organism>
<evidence type="ECO:0000256" key="1">
    <source>
        <dbReference type="PROSITE-ProRule" id="PRU00169"/>
    </source>
</evidence>
<feature type="domain" description="Response regulatory" evidence="2">
    <location>
        <begin position="3"/>
        <end position="113"/>
    </location>
</feature>
<evidence type="ECO:0000313" key="4">
    <source>
        <dbReference type="Proteomes" id="UP001589943"/>
    </source>
</evidence>
<dbReference type="Pfam" id="PF00072">
    <property type="entry name" value="Response_reg"/>
    <property type="match status" value="1"/>
</dbReference>
<dbReference type="Proteomes" id="UP001589943">
    <property type="component" value="Unassembled WGS sequence"/>
</dbReference>
<dbReference type="RefSeq" id="WP_379480098.1">
    <property type="nucleotide sequence ID" value="NZ_JBHLTL010000001.1"/>
</dbReference>
<dbReference type="InterPro" id="IPR011006">
    <property type="entry name" value="CheY-like_superfamily"/>
</dbReference>
<feature type="modified residue" description="4-aspartylphosphate" evidence="1">
    <location>
        <position position="51"/>
    </location>
</feature>
<evidence type="ECO:0000313" key="3">
    <source>
        <dbReference type="EMBL" id="MFC0588602.1"/>
    </source>
</evidence>
<dbReference type="PROSITE" id="PS50110">
    <property type="entry name" value="RESPONSE_REGULATORY"/>
    <property type="match status" value="1"/>
</dbReference>
<protein>
    <submittedName>
        <fullName evidence="3">Response regulator</fullName>
    </submittedName>
</protein>
<sequence length="128" mass="13715">MADVLIVEDEFLVALDLEDIIFQAGHGIIGVVADKRGIAEISAAPKVALVDLNLRDGRTGPAIARELAERFGTKIIFVTANPDQIESPPPTALGYIRKPFNHDDVLGALALAMGTARAERPRGLHPLQ</sequence>
<dbReference type="EMBL" id="JBHLTL010000001">
    <property type="protein sequence ID" value="MFC0588602.1"/>
    <property type="molecule type" value="Genomic_DNA"/>
</dbReference>
<proteinExistence type="predicted"/>
<comment type="caution">
    <text evidence="3">The sequence shown here is derived from an EMBL/GenBank/DDBJ whole genome shotgun (WGS) entry which is preliminary data.</text>
</comment>
<accession>A0ABV6PFJ2</accession>
<keyword evidence="4" id="KW-1185">Reference proteome</keyword>